<dbReference type="SUPFAM" id="SSF48452">
    <property type="entry name" value="TPR-like"/>
    <property type="match status" value="1"/>
</dbReference>
<accession>A0ABV8BSN1</accession>
<name>A0ABV8BSN1_9PSEU</name>
<dbReference type="InterPro" id="IPR011990">
    <property type="entry name" value="TPR-like_helical_dom_sf"/>
</dbReference>
<dbReference type="Pfam" id="PF13432">
    <property type="entry name" value="TPR_16"/>
    <property type="match status" value="1"/>
</dbReference>
<dbReference type="Proteomes" id="UP001595690">
    <property type="component" value="Unassembled WGS sequence"/>
</dbReference>
<sequence length="176" mass="20003">MDAADKARRLEQELEDDPEDRDDLLLEAADAWRWAGNPGRAIKLLDEAIGGENTDRARVALAEILFRLDREDEARAQLDALRKSWPESPEVLGDVAFLLEKRGELEEALVWYDLAVARQDPADQPDVITAGRREARQKLGLPEDELDVEAEPLARRMEEALQRSLAEINARRDQPR</sequence>
<evidence type="ECO:0000313" key="2">
    <source>
        <dbReference type="EMBL" id="MFC3893288.1"/>
    </source>
</evidence>
<dbReference type="RefSeq" id="WP_382373715.1">
    <property type="nucleotide sequence ID" value="NZ_JBHRZI010000015.1"/>
</dbReference>
<keyword evidence="3" id="KW-1185">Reference proteome</keyword>
<evidence type="ECO:0000313" key="3">
    <source>
        <dbReference type="Proteomes" id="UP001595690"/>
    </source>
</evidence>
<organism evidence="2 3">
    <name type="scientific">Lentzea rhizosphaerae</name>
    <dbReference type="NCBI Taxonomy" id="2041025"/>
    <lineage>
        <taxon>Bacteria</taxon>
        <taxon>Bacillati</taxon>
        <taxon>Actinomycetota</taxon>
        <taxon>Actinomycetes</taxon>
        <taxon>Pseudonocardiales</taxon>
        <taxon>Pseudonocardiaceae</taxon>
        <taxon>Lentzea</taxon>
    </lineage>
</organism>
<feature type="region of interest" description="Disordered" evidence="1">
    <location>
        <begin position="1"/>
        <end position="21"/>
    </location>
</feature>
<reference evidence="3" key="1">
    <citation type="journal article" date="2019" name="Int. J. Syst. Evol. Microbiol.">
        <title>The Global Catalogue of Microorganisms (GCM) 10K type strain sequencing project: providing services to taxonomists for standard genome sequencing and annotation.</title>
        <authorList>
            <consortium name="The Broad Institute Genomics Platform"/>
            <consortium name="The Broad Institute Genome Sequencing Center for Infectious Disease"/>
            <person name="Wu L."/>
            <person name="Ma J."/>
        </authorList>
    </citation>
    <scope>NUCLEOTIDE SEQUENCE [LARGE SCALE GENOMIC DNA]</scope>
    <source>
        <strain evidence="3">CGMCC 4.7405</strain>
    </source>
</reference>
<evidence type="ECO:0000256" key="1">
    <source>
        <dbReference type="SAM" id="MobiDB-lite"/>
    </source>
</evidence>
<protein>
    <submittedName>
        <fullName evidence="2">Tetratricopeptide repeat protein</fullName>
    </submittedName>
</protein>
<comment type="caution">
    <text evidence="2">The sequence shown here is derived from an EMBL/GenBank/DDBJ whole genome shotgun (WGS) entry which is preliminary data.</text>
</comment>
<dbReference type="Gene3D" id="1.25.40.10">
    <property type="entry name" value="Tetratricopeptide repeat domain"/>
    <property type="match status" value="1"/>
</dbReference>
<dbReference type="EMBL" id="JBHRZI010000015">
    <property type="protein sequence ID" value="MFC3893288.1"/>
    <property type="molecule type" value="Genomic_DNA"/>
</dbReference>
<feature type="compositionally biased region" description="Basic and acidic residues" evidence="1">
    <location>
        <begin position="1"/>
        <end position="12"/>
    </location>
</feature>
<proteinExistence type="predicted"/>
<gene>
    <name evidence="2" type="ORF">ACFOWZ_17585</name>
</gene>